<keyword evidence="1" id="KW-0812">Transmembrane</keyword>
<dbReference type="AlphaFoldDB" id="E9AS00"/>
<keyword evidence="1" id="KW-1133">Transmembrane helix</keyword>
<evidence type="ECO:0000256" key="1">
    <source>
        <dbReference type="SAM" id="Phobius"/>
    </source>
</evidence>
<feature type="transmembrane region" description="Helical" evidence="1">
    <location>
        <begin position="112"/>
        <end position="139"/>
    </location>
</feature>
<protein>
    <submittedName>
        <fullName evidence="2">Uncharacterized protein</fullName>
    </submittedName>
</protein>
<dbReference type="EMBL" id="FR799572">
    <property type="protein sequence ID" value="CBZ25721.1"/>
    <property type="molecule type" value="Genomic_DNA"/>
</dbReference>
<dbReference type="VEuPathDB" id="TriTrypDB:LmxM.19.0480"/>
<organism evidence="2 3">
    <name type="scientific">Leishmania mexicana (strain MHOM/GT/2001/U1103)</name>
    <dbReference type="NCBI Taxonomy" id="929439"/>
    <lineage>
        <taxon>Eukaryota</taxon>
        <taxon>Discoba</taxon>
        <taxon>Euglenozoa</taxon>
        <taxon>Kinetoplastea</taxon>
        <taxon>Metakinetoplastina</taxon>
        <taxon>Trypanosomatida</taxon>
        <taxon>Trypanosomatidae</taxon>
        <taxon>Leishmaniinae</taxon>
        <taxon>Leishmania</taxon>
    </lineage>
</organism>
<gene>
    <name evidence="2" type="ORF">LMXM_19_0480</name>
</gene>
<dbReference type="KEGG" id="lmi:LMXM_19_0480"/>
<proteinExistence type="predicted"/>
<keyword evidence="1" id="KW-0472">Membrane</keyword>
<sequence>MAEEIVTGLHRRRGVVHPNSTTRGRTAHRSLKVQLIDFITSRCRPVRYNDAGVPVEGSLLLLPWREQLRLCIAILAAFYITKAFFDVVRFELLYYGVWKVGYRNDGSLMKRLLYYGSTAMLAAGLFFSFNMNFFFSAWVVGRREIALHALCNVFAYVMPRRVLQLLVRRTVC</sequence>
<evidence type="ECO:0000313" key="2">
    <source>
        <dbReference type="EMBL" id="CBZ25721.1"/>
    </source>
</evidence>
<feature type="transmembrane region" description="Helical" evidence="1">
    <location>
        <begin position="67"/>
        <end position="85"/>
    </location>
</feature>
<dbReference type="OrthoDB" id="272842at2759"/>
<evidence type="ECO:0000313" key="3">
    <source>
        <dbReference type="Proteomes" id="UP000007259"/>
    </source>
</evidence>
<name>E9AS00_LEIMU</name>
<dbReference type="OMA" id="LLYYGVW"/>
<keyword evidence="3" id="KW-1185">Reference proteome</keyword>
<dbReference type="RefSeq" id="XP_003874226.1">
    <property type="nucleotide sequence ID" value="XM_003874177.1"/>
</dbReference>
<reference evidence="2 3" key="1">
    <citation type="journal article" date="2011" name="Genome Res.">
        <title>Chromosome and gene copy number variation allow major structural change between species and strains of Leishmania.</title>
        <authorList>
            <person name="Rogers M.B."/>
            <person name="Hilley J.D."/>
            <person name="Dickens N.J."/>
            <person name="Wilkes J."/>
            <person name="Bates P.A."/>
            <person name="Depledge D.P."/>
            <person name="Harris D."/>
            <person name="Her Y."/>
            <person name="Herzyk P."/>
            <person name="Imamura H."/>
            <person name="Otto T.D."/>
            <person name="Sanders M."/>
            <person name="Seeger K."/>
            <person name="Dujardin J.C."/>
            <person name="Berriman M."/>
            <person name="Smith D.F."/>
            <person name="Hertz-Fowler C."/>
            <person name="Mottram J.C."/>
        </authorList>
    </citation>
    <scope>NUCLEOTIDE SEQUENCE [LARGE SCALE GENOMIC DNA]</scope>
    <source>
        <strain evidence="2 3">MHOM/GT/2001/U1103</strain>
    </source>
</reference>
<dbReference type="PhylomeDB" id="E9AS00"/>
<dbReference type="Proteomes" id="UP000007259">
    <property type="component" value="Chromosome 19"/>
</dbReference>
<accession>E9AS00</accession>
<dbReference type="GeneID" id="13447806"/>